<organism evidence="1">
    <name type="scientific">Peach sooty ringspot virus</name>
    <dbReference type="NCBI Taxonomy" id="145398"/>
    <lineage>
        <taxon>Viruses</taxon>
        <taxon>Riboviria</taxon>
        <taxon>Orthornavirae</taxon>
        <taxon>Kitrinoviricota</taxon>
        <taxon>Alsuviricetes</taxon>
        <taxon>Tymovirales</taxon>
        <taxon>Betaflexiviridae</taxon>
        <taxon>Quinvirinae</taxon>
        <taxon>Foveavirus</taxon>
        <taxon>Foveavirus latensarmeniacae</taxon>
    </lineage>
</organism>
<reference evidence="1" key="1">
    <citation type="journal article" date="2001" name="Acta Hortic.">
        <title>Variants of apricot latent foveavirus (ALV) isolated from south European orchards associated with peach asteroid spot and peach sooty ringspot diseases.</title>
        <authorList>
            <person name="Gentit P."/>
            <person name="Foissac X."/>
            <person name="Svanella-Dumas L."/>
            <person name="Candresse T."/>
        </authorList>
    </citation>
    <scope>NUCLEOTIDE SEQUENCE</scope>
</reference>
<protein>
    <submittedName>
        <fullName evidence="1">Uncharacterized protein</fullName>
    </submittedName>
</protein>
<sequence length="86" mass="9867">MLGRRTSQHFWEHFLVPTSLLRRWALGLNRLKVAPSDSTAPTMPSMFGTLCCKPKNHLQIGWVRSSNLKRDMQHLISSLAWKAQPP</sequence>
<evidence type="ECO:0000313" key="1">
    <source>
        <dbReference type="EMBL" id="AAG48316.1"/>
    </source>
</evidence>
<accession>Q9DKY6</accession>
<name>Q9DKY6_9VIRU</name>
<proteinExistence type="predicted"/>
<dbReference type="EMBL" id="AF318062">
    <property type="protein sequence ID" value="AAG48316.1"/>
    <property type="molecule type" value="Genomic_RNA"/>
</dbReference>
<reference evidence="1" key="2">
    <citation type="journal article" date="2001" name="Arch. Virol.">
        <title>Characterization of two different apricot latent virus variants associated with peach asteroid spot and peach sooty ringspot diseases.</title>
        <authorList>
            <person name="Gentit P."/>
            <person name="Foissac X."/>
            <person name="Svanella-Dumas L."/>
            <person name="Peypelut M."/>
            <person name="Candresse T."/>
        </authorList>
    </citation>
    <scope>NUCLEOTIDE SEQUENCE</scope>
</reference>